<proteinExistence type="predicted"/>
<dbReference type="InterPro" id="IPR045864">
    <property type="entry name" value="aa-tRNA-synth_II/BPL/LPL"/>
</dbReference>
<accession>A0A7U7J269</accession>
<dbReference type="Proteomes" id="UP000019184">
    <property type="component" value="Unassembled WGS sequence"/>
</dbReference>
<comment type="caution">
    <text evidence="1">The sequence shown here is derived from an EMBL/GenBank/DDBJ whole genome shotgun (WGS) entry which is preliminary data.</text>
</comment>
<keyword evidence="2" id="KW-1185">Reference proteome</keyword>
<dbReference type="OrthoDB" id="9807064at2"/>
<dbReference type="GO" id="GO:0005737">
    <property type="term" value="C:cytoplasm"/>
    <property type="evidence" value="ECO:0007669"/>
    <property type="project" value="TreeGrafter"/>
</dbReference>
<dbReference type="GO" id="GO:0004077">
    <property type="term" value="F:biotin--[biotin carboxyl-carrier protein] ligase activity"/>
    <property type="evidence" value="ECO:0007669"/>
    <property type="project" value="TreeGrafter"/>
</dbReference>
<evidence type="ECO:0008006" key="3">
    <source>
        <dbReference type="Google" id="ProtNLM"/>
    </source>
</evidence>
<dbReference type="EMBL" id="CBTK010000004">
    <property type="protein sequence ID" value="CDH43103.1"/>
    <property type="molecule type" value="Genomic_DNA"/>
</dbReference>
<reference evidence="1 2" key="1">
    <citation type="journal article" date="2014" name="ISME J.">
        <title>Candidatus Competibacter-lineage genomes retrieved from metagenomes reveal functional metabolic diversity.</title>
        <authorList>
            <person name="McIlroy S.J."/>
            <person name="Albertsen M."/>
            <person name="Andresen E.K."/>
            <person name="Saunders A.M."/>
            <person name="Kristiansen R."/>
            <person name="Stokholm-Bjerregaard M."/>
            <person name="Nielsen K.L."/>
            <person name="Nielsen P.H."/>
        </authorList>
    </citation>
    <scope>NUCLEOTIDE SEQUENCE [LARGE SCALE GENOMIC DNA]</scope>
    <source>
        <strain evidence="1 2">Run_B_J11</strain>
    </source>
</reference>
<protein>
    <recommendedName>
        <fullName evidence="3">BPL/LPL catalytic domain-containing protein</fullName>
    </recommendedName>
</protein>
<evidence type="ECO:0000313" key="1">
    <source>
        <dbReference type="EMBL" id="CDH43103.1"/>
    </source>
</evidence>
<dbReference type="SUPFAM" id="SSF55681">
    <property type="entry name" value="Class II aaRS and biotin synthetases"/>
    <property type="match status" value="1"/>
</dbReference>
<organism evidence="1 2">
    <name type="scientific">Candidatus Contendobacter odensis Run_B_J11</name>
    <dbReference type="NCBI Taxonomy" id="1400861"/>
    <lineage>
        <taxon>Bacteria</taxon>
        <taxon>Pseudomonadati</taxon>
        <taxon>Pseudomonadota</taxon>
        <taxon>Gammaproteobacteria</taxon>
        <taxon>Candidatus Competibacteraceae</taxon>
        <taxon>Candidatus Contendibacter</taxon>
    </lineage>
</organism>
<evidence type="ECO:0000313" key="2">
    <source>
        <dbReference type="Proteomes" id="UP000019184"/>
    </source>
</evidence>
<dbReference type="Gene3D" id="3.30.930.10">
    <property type="entry name" value="Bira Bifunctional Protein, Domain 2"/>
    <property type="match status" value="1"/>
</dbReference>
<dbReference type="PANTHER" id="PTHR12835">
    <property type="entry name" value="BIOTIN PROTEIN LIGASE"/>
    <property type="match status" value="1"/>
</dbReference>
<dbReference type="AlphaFoldDB" id="A0A7U7J269"/>
<dbReference type="PANTHER" id="PTHR12835:SF5">
    <property type="entry name" value="BIOTIN--PROTEIN LIGASE"/>
    <property type="match status" value="1"/>
</dbReference>
<name>A0A7U7J269_9GAMM</name>
<dbReference type="RefSeq" id="WP_051497235.1">
    <property type="nucleotide sequence ID" value="NZ_CBTK010000004.1"/>
</dbReference>
<sequence>MPEVLFLTDRPETTAVFLPDGATWSPYSIDPLSTADRQLWCLLAGAASCWRCEIAGTDAWPARRVMLIDRASASQFEALQAILRDRQELPDGLIALALEGSGFVGQRQRGWTALRGNLHLTAHYRLDLPAARIEADLMMLPTVAAADAIRQTSAGRCAPTIKWINDLMLPTGKVAGVLTATQIEGDQVINALFGIGINIEQAPMLDPSPFAPGAAALTDFDPGLRGSLPGLFAALVAALDAGVQALRKQNSSNLYAQYRALSLCIGGDVRLWPASCQDLSHTPPMAQGRVLDIRPDLSLMLEGLDEPIRNARLVLLPPDDSPVK</sequence>
<gene>
    <name evidence="1" type="ORF">BN874_1010010</name>
</gene>